<comment type="subcellular location">
    <subcellularLocation>
        <location evidence="1">Cell membrane</location>
        <topology evidence="1">Multi-pass membrane protein</topology>
    </subcellularLocation>
</comment>
<keyword evidence="4 6" id="KW-1133">Transmembrane helix</keyword>
<protein>
    <submittedName>
        <fullName evidence="7">Threonine/homoserine/homoserine lactone efflux protein</fullName>
    </submittedName>
</protein>
<gene>
    <name evidence="7" type="ORF">C8D90_107111</name>
</gene>
<evidence type="ECO:0000256" key="2">
    <source>
        <dbReference type="ARBA" id="ARBA00022475"/>
    </source>
</evidence>
<feature type="transmembrane region" description="Helical" evidence="6">
    <location>
        <begin position="69"/>
        <end position="90"/>
    </location>
</feature>
<organism evidence="7 8">
    <name type="scientific">Enterobacillus tribolii</name>
    <dbReference type="NCBI Taxonomy" id="1487935"/>
    <lineage>
        <taxon>Bacteria</taxon>
        <taxon>Pseudomonadati</taxon>
        <taxon>Pseudomonadota</taxon>
        <taxon>Gammaproteobacteria</taxon>
        <taxon>Enterobacterales</taxon>
        <taxon>Hafniaceae</taxon>
        <taxon>Enterobacillus</taxon>
    </lineage>
</organism>
<evidence type="ECO:0000313" key="8">
    <source>
        <dbReference type="Proteomes" id="UP000254848"/>
    </source>
</evidence>
<dbReference type="Proteomes" id="UP000254848">
    <property type="component" value="Unassembled WGS sequence"/>
</dbReference>
<evidence type="ECO:0000313" key="7">
    <source>
        <dbReference type="EMBL" id="RDK89460.1"/>
    </source>
</evidence>
<evidence type="ECO:0000256" key="5">
    <source>
        <dbReference type="ARBA" id="ARBA00023136"/>
    </source>
</evidence>
<accession>A0A370QN43</accession>
<keyword evidence="2" id="KW-1003">Cell membrane</keyword>
<feature type="transmembrane region" description="Helical" evidence="6">
    <location>
        <begin position="130"/>
        <end position="150"/>
    </location>
</feature>
<dbReference type="GO" id="GO:0015171">
    <property type="term" value="F:amino acid transmembrane transporter activity"/>
    <property type="evidence" value="ECO:0007669"/>
    <property type="project" value="TreeGrafter"/>
</dbReference>
<dbReference type="Pfam" id="PF01810">
    <property type="entry name" value="LysE"/>
    <property type="match status" value="1"/>
</dbReference>
<proteinExistence type="predicted"/>
<evidence type="ECO:0000256" key="6">
    <source>
        <dbReference type="SAM" id="Phobius"/>
    </source>
</evidence>
<dbReference type="InterPro" id="IPR001123">
    <property type="entry name" value="LeuE-type"/>
</dbReference>
<dbReference type="EMBL" id="QRAP01000007">
    <property type="protein sequence ID" value="RDK89460.1"/>
    <property type="molecule type" value="Genomic_DNA"/>
</dbReference>
<name>A0A370QN43_9GAMM</name>
<comment type="caution">
    <text evidence="7">The sequence shown here is derived from an EMBL/GenBank/DDBJ whole genome shotgun (WGS) entry which is preliminary data.</text>
</comment>
<evidence type="ECO:0000256" key="1">
    <source>
        <dbReference type="ARBA" id="ARBA00004651"/>
    </source>
</evidence>
<dbReference type="AlphaFoldDB" id="A0A370QN43"/>
<feature type="transmembrane region" description="Helical" evidence="6">
    <location>
        <begin position="162"/>
        <end position="181"/>
    </location>
</feature>
<reference evidence="7 8" key="1">
    <citation type="submission" date="2018-07" db="EMBL/GenBank/DDBJ databases">
        <title>Genomic Encyclopedia of Type Strains, Phase IV (KMG-IV): sequencing the most valuable type-strain genomes for metagenomic binning, comparative biology and taxonomic classification.</title>
        <authorList>
            <person name="Goeker M."/>
        </authorList>
    </citation>
    <scope>NUCLEOTIDE SEQUENCE [LARGE SCALE GENOMIC DNA]</scope>
    <source>
        <strain evidence="7 8">DSM 103736</strain>
    </source>
</reference>
<dbReference type="OrthoDB" id="581870at2"/>
<dbReference type="PANTHER" id="PTHR30086:SF19">
    <property type="entry name" value="THREONINE EFFLUX PROTEIN"/>
    <property type="match status" value="1"/>
</dbReference>
<keyword evidence="3 6" id="KW-0812">Transmembrane</keyword>
<sequence length="207" mass="22303">MDSSILALISVAGVIALGAMAPGPSFILVARTTMSSSLRDGLAAAMGMGVGCAFFAVLALFGLQSLLLAVPWLYASLKVVGGFYLIYLAVKMFRSATTPLTVLAGERQQTHWRRSFCTGLITQLSNPNTALVFGGIFAALLTQHIASWMYVALPLMSFTIDMVWYAFVAFVLSASGPRAVYLRFKAWFDRMGGAMMALLGLKLIVQR</sequence>
<evidence type="ECO:0000256" key="3">
    <source>
        <dbReference type="ARBA" id="ARBA00022692"/>
    </source>
</evidence>
<feature type="transmembrane region" description="Helical" evidence="6">
    <location>
        <begin position="6"/>
        <end position="30"/>
    </location>
</feature>
<feature type="transmembrane region" description="Helical" evidence="6">
    <location>
        <begin position="42"/>
        <end position="63"/>
    </location>
</feature>
<dbReference type="PANTHER" id="PTHR30086">
    <property type="entry name" value="ARGININE EXPORTER PROTEIN ARGO"/>
    <property type="match status" value="1"/>
</dbReference>
<keyword evidence="5 6" id="KW-0472">Membrane</keyword>
<dbReference type="RefSeq" id="WP_115459333.1">
    <property type="nucleotide sequence ID" value="NZ_QRAP01000007.1"/>
</dbReference>
<dbReference type="GO" id="GO:0005886">
    <property type="term" value="C:plasma membrane"/>
    <property type="evidence" value="ECO:0007669"/>
    <property type="project" value="UniProtKB-SubCell"/>
</dbReference>
<keyword evidence="8" id="KW-1185">Reference proteome</keyword>
<evidence type="ECO:0000256" key="4">
    <source>
        <dbReference type="ARBA" id="ARBA00022989"/>
    </source>
</evidence>